<organism evidence="2 3">
    <name type="scientific">Aspergillus chevalieri</name>
    <name type="common">Eurotium chevalieri</name>
    <dbReference type="NCBI Taxonomy" id="182096"/>
    <lineage>
        <taxon>Eukaryota</taxon>
        <taxon>Fungi</taxon>
        <taxon>Dikarya</taxon>
        <taxon>Ascomycota</taxon>
        <taxon>Pezizomycotina</taxon>
        <taxon>Eurotiomycetes</taxon>
        <taxon>Eurotiomycetidae</taxon>
        <taxon>Eurotiales</taxon>
        <taxon>Aspergillaceae</taxon>
        <taxon>Aspergillus</taxon>
        <taxon>Aspergillus subgen. Aspergillus</taxon>
    </lineage>
</organism>
<dbReference type="EMBL" id="AP024417">
    <property type="protein sequence ID" value="BCR84699.1"/>
    <property type="molecule type" value="Genomic_DNA"/>
</dbReference>
<dbReference type="InterPro" id="IPR050789">
    <property type="entry name" value="Diverse_Enzym_Activities"/>
</dbReference>
<dbReference type="SUPFAM" id="SSF56601">
    <property type="entry name" value="beta-lactamase/transpeptidase-like"/>
    <property type="match status" value="1"/>
</dbReference>
<dbReference type="InterPro" id="IPR012338">
    <property type="entry name" value="Beta-lactam/transpept-like"/>
</dbReference>
<dbReference type="GeneID" id="66979058"/>
<dbReference type="RefSeq" id="XP_043133221.1">
    <property type="nucleotide sequence ID" value="XM_043284429.1"/>
</dbReference>
<evidence type="ECO:0000313" key="3">
    <source>
        <dbReference type="Proteomes" id="UP000637239"/>
    </source>
</evidence>
<dbReference type="PANTHER" id="PTHR43283:SF3">
    <property type="entry name" value="BETA-LACTAMASE FAMILY PROTEIN (AFU_ORTHOLOGUE AFUA_5G07500)"/>
    <property type="match status" value="1"/>
</dbReference>
<dbReference type="Proteomes" id="UP000637239">
    <property type="component" value="Chromosome 2"/>
</dbReference>
<reference evidence="2" key="1">
    <citation type="submission" date="2021-01" db="EMBL/GenBank/DDBJ databases">
        <authorList>
            <consortium name="Aspergillus chevalieri M1 genome sequencing consortium"/>
            <person name="Kazuki M."/>
            <person name="Futagami T."/>
        </authorList>
    </citation>
    <scope>NUCLEOTIDE SEQUENCE</scope>
    <source>
        <strain evidence="2">M1</strain>
    </source>
</reference>
<keyword evidence="3" id="KW-1185">Reference proteome</keyword>
<dbReference type="AlphaFoldDB" id="A0A7R7VJ12"/>
<feature type="domain" description="Beta-lactamase-related" evidence="1">
    <location>
        <begin position="18"/>
        <end position="94"/>
    </location>
</feature>
<dbReference type="InterPro" id="IPR001466">
    <property type="entry name" value="Beta-lactam-related"/>
</dbReference>
<gene>
    <name evidence="2" type="ORF">ACHE_20157S</name>
</gene>
<name>A0A7R7VJ12_ASPCH</name>
<accession>A0A7R7VJ12</accession>
<dbReference type="Pfam" id="PF00144">
    <property type="entry name" value="Beta-lactamase"/>
    <property type="match status" value="1"/>
</dbReference>
<evidence type="ECO:0000259" key="1">
    <source>
        <dbReference type="Pfam" id="PF00144"/>
    </source>
</evidence>
<reference evidence="2" key="2">
    <citation type="submission" date="2021-02" db="EMBL/GenBank/DDBJ databases">
        <title>Aspergillus chevalieri M1 genome sequence.</title>
        <authorList>
            <person name="Kadooka C."/>
            <person name="Mori K."/>
            <person name="Futagami T."/>
        </authorList>
    </citation>
    <scope>NUCLEOTIDE SEQUENCE</scope>
    <source>
        <strain evidence="2">M1</strain>
    </source>
</reference>
<dbReference type="Gene3D" id="3.40.710.10">
    <property type="entry name" value="DD-peptidase/beta-lactamase superfamily"/>
    <property type="match status" value="1"/>
</dbReference>
<evidence type="ECO:0000313" key="2">
    <source>
        <dbReference type="EMBL" id="BCR84699.1"/>
    </source>
</evidence>
<dbReference type="PANTHER" id="PTHR43283">
    <property type="entry name" value="BETA-LACTAMASE-RELATED"/>
    <property type="match status" value="1"/>
</dbReference>
<protein>
    <recommendedName>
        <fullName evidence="1">Beta-lactamase-related domain-containing protein</fullName>
    </recommendedName>
</protein>
<dbReference type="KEGG" id="ache:ACHE_20157S"/>
<proteinExistence type="predicted"/>
<sequence length="115" mass="12400">MSLPFLSELISALQAKIDAACDPTVNHHIPGVVSIVVDSHGAEKFAYASGMRGIGSGIPMSLDNIFRIASCTKLITSIACLQLVEERLIDLDDVSFLEALLPELKDVDNCPPHIR</sequence>